<dbReference type="AlphaFoldDB" id="A0A9X2EIA2"/>
<comment type="caution">
    <text evidence="3">The sequence shown here is derived from an EMBL/GenBank/DDBJ whole genome shotgun (WGS) entry which is preliminary data.</text>
</comment>
<evidence type="ECO:0000259" key="2">
    <source>
        <dbReference type="Pfam" id="PF06974"/>
    </source>
</evidence>
<sequence>MPALTPQDATRYWLSRRTGNDLFLLYCFEETDRPTADLRALVARRSAEIADLRLRVRERRFAYPEWTPCDFVADQVVEHEGAGTDWANTVAALGDLVARPLRAEEYAWRLHLFRGVRGAPAGDGPALIAVLQLSHALADGQRAAAIARALFSQSPDGCDRAVPAFLPDGSPAAPTSAAPSDSSAMPGSVLPPGSVAVVTSASPDDPPAVTGSGSPNDSSAAPASVSFEGSSKPSGSVSPDGSSAAPGYVSTEGFPKPSGSIAPRDRPTPGGPGRVRRPKPSLALAGWAVTGALKDLAPELLSLAAAPILLGRTATSGLAAERARRELAARTARGELPPIAPELAPTPLNRGPRPRAHAVRMLVRSDLRVPGHTVTVVVLTALGAALPRYLEARGEPSERIAAQVSMAHRQPRGRIRNNYRDLAVELHVGESDPRRRAERIAATLAERRRRAEHPLLAAQDRVTATIPAPILRRDVATYPLDHAPAALSAHTVVSSVNRGPADLSLAGGRVRFTAGFPALGAVMHLTHGVHGLGDTVTVSVHADPAVLPDVEHYAALLDAALTRTAAALRE</sequence>
<dbReference type="EMBL" id="JAMRXG010000023">
    <property type="protein sequence ID" value="MCM6778546.1"/>
    <property type="molecule type" value="Genomic_DNA"/>
</dbReference>
<organism evidence="3 4">
    <name type="scientific">Nocardia pulmonis</name>
    <dbReference type="NCBI Taxonomy" id="2951408"/>
    <lineage>
        <taxon>Bacteria</taxon>
        <taxon>Bacillati</taxon>
        <taxon>Actinomycetota</taxon>
        <taxon>Actinomycetes</taxon>
        <taxon>Mycobacteriales</taxon>
        <taxon>Nocardiaceae</taxon>
        <taxon>Nocardia</taxon>
    </lineage>
</organism>
<dbReference type="InterPro" id="IPR009721">
    <property type="entry name" value="O-acyltransferase_WSD1_C"/>
</dbReference>
<name>A0A9X2EIA2_9NOCA</name>
<reference evidence="3" key="1">
    <citation type="submission" date="2022-06" db="EMBL/GenBank/DDBJ databases">
        <title>Novel species in genus nocardia.</title>
        <authorList>
            <person name="Li F."/>
        </authorList>
    </citation>
    <scope>NUCLEOTIDE SEQUENCE</scope>
    <source>
        <strain evidence="3">CDC141</strain>
    </source>
</reference>
<dbReference type="Pfam" id="PF06974">
    <property type="entry name" value="WS_DGAT_C"/>
    <property type="match status" value="1"/>
</dbReference>
<dbReference type="RefSeq" id="WP_251918049.1">
    <property type="nucleotide sequence ID" value="NZ_JAMRXG010000023.1"/>
</dbReference>
<accession>A0A9X2EIA2</accession>
<gene>
    <name evidence="3" type="ORF">NDR86_34175</name>
</gene>
<feature type="domain" description="O-acyltransferase WSD1 C-terminal" evidence="2">
    <location>
        <begin position="422"/>
        <end position="562"/>
    </location>
</feature>
<dbReference type="Proteomes" id="UP001139157">
    <property type="component" value="Unassembled WGS sequence"/>
</dbReference>
<evidence type="ECO:0000313" key="3">
    <source>
        <dbReference type="EMBL" id="MCM6778546.1"/>
    </source>
</evidence>
<feature type="region of interest" description="Disordered" evidence="1">
    <location>
        <begin position="162"/>
        <end position="279"/>
    </location>
</feature>
<evidence type="ECO:0000256" key="1">
    <source>
        <dbReference type="SAM" id="MobiDB-lite"/>
    </source>
</evidence>
<keyword evidence="4" id="KW-1185">Reference proteome</keyword>
<protein>
    <submittedName>
        <fullName evidence="3">WS/DGAT domain-containing protein</fullName>
    </submittedName>
</protein>
<proteinExistence type="predicted"/>
<evidence type="ECO:0000313" key="4">
    <source>
        <dbReference type="Proteomes" id="UP001139157"/>
    </source>
</evidence>
<feature type="compositionally biased region" description="Low complexity" evidence="1">
    <location>
        <begin position="167"/>
        <end position="188"/>
    </location>
</feature>
<feature type="compositionally biased region" description="Polar residues" evidence="1">
    <location>
        <begin position="211"/>
        <end position="241"/>
    </location>
</feature>